<evidence type="ECO:0000313" key="2">
    <source>
        <dbReference type="EMBL" id="NMO94350.1"/>
    </source>
</evidence>
<feature type="transmembrane region" description="Helical" evidence="1">
    <location>
        <begin position="375"/>
        <end position="396"/>
    </location>
</feature>
<gene>
    <name evidence="2" type="ORF">HII30_00940</name>
</gene>
<dbReference type="RefSeq" id="WP_169503049.1">
    <property type="nucleotide sequence ID" value="NZ_JABBPN010000001.1"/>
</dbReference>
<organism evidence="2 3">
    <name type="scientific">Paenibacillus lemnae</name>
    <dbReference type="NCBI Taxonomy" id="1330551"/>
    <lineage>
        <taxon>Bacteria</taxon>
        <taxon>Bacillati</taxon>
        <taxon>Bacillota</taxon>
        <taxon>Bacilli</taxon>
        <taxon>Bacillales</taxon>
        <taxon>Paenibacillaceae</taxon>
        <taxon>Paenibacillus</taxon>
    </lineage>
</organism>
<name>A0A848M284_PAELE</name>
<protein>
    <submittedName>
        <fullName evidence="2">GntP family permease</fullName>
    </submittedName>
</protein>
<keyword evidence="3" id="KW-1185">Reference proteome</keyword>
<comment type="caution">
    <text evidence="2">The sequence shown here is derived from an EMBL/GenBank/DDBJ whole genome shotgun (WGS) entry which is preliminary data.</text>
</comment>
<feature type="transmembrane region" description="Helical" evidence="1">
    <location>
        <begin position="138"/>
        <end position="159"/>
    </location>
</feature>
<feature type="transmembrane region" description="Helical" evidence="1">
    <location>
        <begin position="104"/>
        <end position="126"/>
    </location>
</feature>
<feature type="transmembrane region" description="Helical" evidence="1">
    <location>
        <begin position="30"/>
        <end position="48"/>
    </location>
</feature>
<dbReference type="EMBL" id="JABBPN010000001">
    <property type="protein sequence ID" value="NMO94350.1"/>
    <property type="molecule type" value="Genomic_DNA"/>
</dbReference>
<feature type="transmembrane region" description="Helical" evidence="1">
    <location>
        <begin position="229"/>
        <end position="249"/>
    </location>
</feature>
<feature type="transmembrane region" description="Helical" evidence="1">
    <location>
        <begin position="179"/>
        <end position="199"/>
    </location>
</feature>
<reference evidence="2 3" key="1">
    <citation type="submission" date="2020-04" db="EMBL/GenBank/DDBJ databases">
        <title>Paenibacillus algicola sp. nov., a novel marine bacterium producing alginate lyase.</title>
        <authorList>
            <person name="Huang H."/>
        </authorList>
    </citation>
    <scope>NUCLEOTIDE SEQUENCE [LARGE SCALE GENOMIC DNA]</scope>
    <source>
        <strain evidence="2 3">L7-75</strain>
    </source>
</reference>
<keyword evidence="1" id="KW-0472">Membrane</keyword>
<sequence length="447" mass="46081">MVTGNLLIVIFLASLAVLFFAILKLKIEPFLSLIGVAMGTALVIGMPLNEVASTVTTGFGNTLTGVGILIGLGVIFGQFLGASGAVEKIAQSVLKVFGIKGSPAGLALTGTAVSIPVFFDAAFVILSGLVRSLATKTGITVVSFVTALGIGLIVSHNMIAPTPGPLVVAENTGSELGLFILYGIIVAIPATLVGGYLYGMFIGKRIKHSGEMEEIKVDKADLPKKEISTGLSFFMLALPIMLILANTVSKLLAPDTGIANFFGFVGEKNVALLISVFAAIILLRPYISIPYSRLYSEAINSAGIIILITGAGGAFGAVINNSGIGDYLIQTMQSWSIPVLLLAFIFSQILRASLGSATVALVTTSSILGPMAVDLGVSPILLGLAICAGGIGLSLPNDSGFWVVSRFGKLTVTQTLQAWTLGGFIAGLTALATVFILSLFSGILPGL</sequence>
<feature type="transmembrane region" description="Helical" evidence="1">
    <location>
        <begin position="339"/>
        <end position="363"/>
    </location>
</feature>
<dbReference type="PANTHER" id="PTHR30354:SF11">
    <property type="entry name" value="PERMEASE"/>
    <property type="match status" value="1"/>
</dbReference>
<dbReference type="GO" id="GO:0005886">
    <property type="term" value="C:plasma membrane"/>
    <property type="evidence" value="ECO:0007669"/>
    <property type="project" value="TreeGrafter"/>
</dbReference>
<dbReference type="Proteomes" id="UP000565468">
    <property type="component" value="Unassembled WGS sequence"/>
</dbReference>
<dbReference type="GO" id="GO:0015128">
    <property type="term" value="F:gluconate transmembrane transporter activity"/>
    <property type="evidence" value="ECO:0007669"/>
    <property type="project" value="InterPro"/>
</dbReference>
<dbReference type="PANTHER" id="PTHR30354">
    <property type="entry name" value="GNT FAMILY GLUCONATE TRANSPORTER"/>
    <property type="match status" value="1"/>
</dbReference>
<dbReference type="Pfam" id="PF02447">
    <property type="entry name" value="GntP_permease"/>
    <property type="match status" value="1"/>
</dbReference>
<feature type="transmembrane region" description="Helical" evidence="1">
    <location>
        <begin position="269"/>
        <end position="287"/>
    </location>
</feature>
<evidence type="ECO:0000256" key="1">
    <source>
        <dbReference type="SAM" id="Phobius"/>
    </source>
</evidence>
<feature type="transmembrane region" description="Helical" evidence="1">
    <location>
        <begin position="416"/>
        <end position="444"/>
    </location>
</feature>
<keyword evidence="1" id="KW-1133">Transmembrane helix</keyword>
<feature type="transmembrane region" description="Helical" evidence="1">
    <location>
        <begin position="299"/>
        <end position="319"/>
    </location>
</feature>
<feature type="transmembrane region" description="Helical" evidence="1">
    <location>
        <begin position="6"/>
        <end position="23"/>
    </location>
</feature>
<dbReference type="AlphaFoldDB" id="A0A848M284"/>
<dbReference type="InterPro" id="IPR003474">
    <property type="entry name" value="Glcn_transporter"/>
</dbReference>
<evidence type="ECO:0000313" key="3">
    <source>
        <dbReference type="Proteomes" id="UP000565468"/>
    </source>
</evidence>
<keyword evidence="1" id="KW-0812">Transmembrane</keyword>
<proteinExistence type="predicted"/>
<accession>A0A848M284</accession>
<dbReference type="NCBIfam" id="TIGR00791">
    <property type="entry name" value="gntP"/>
    <property type="match status" value="1"/>
</dbReference>